<dbReference type="CDD" id="cd20161">
    <property type="entry name" value="PWWP_NSD1_rpt1"/>
    <property type="match status" value="1"/>
</dbReference>
<dbReference type="GO" id="GO:0032259">
    <property type="term" value="P:methylation"/>
    <property type="evidence" value="ECO:0007669"/>
    <property type="project" value="UniProtKB-KW"/>
</dbReference>
<evidence type="ECO:0000256" key="13">
    <source>
        <dbReference type="ARBA" id="ARBA00022843"/>
    </source>
</evidence>
<keyword evidence="9" id="KW-0479">Metal-binding</keyword>
<keyword evidence="15" id="KW-0805">Transcription regulation</keyword>
<keyword evidence="28" id="KW-1185">Reference proteome</keyword>
<feature type="compositionally biased region" description="Basic and acidic residues" evidence="21">
    <location>
        <begin position="546"/>
        <end position="558"/>
    </location>
</feature>
<dbReference type="SUPFAM" id="SSF82199">
    <property type="entry name" value="SET domain"/>
    <property type="match status" value="1"/>
</dbReference>
<evidence type="ECO:0000256" key="21">
    <source>
        <dbReference type="SAM" id="MobiDB-lite"/>
    </source>
</evidence>
<evidence type="ECO:0000256" key="16">
    <source>
        <dbReference type="ARBA" id="ARBA00023163"/>
    </source>
</evidence>
<dbReference type="Pfam" id="PF00856">
    <property type="entry name" value="SET"/>
    <property type="match status" value="1"/>
</dbReference>
<evidence type="ECO:0000256" key="4">
    <source>
        <dbReference type="ARBA" id="ARBA00022499"/>
    </source>
</evidence>
<evidence type="ECO:0000259" key="22">
    <source>
        <dbReference type="PROSITE" id="PS50016"/>
    </source>
</evidence>
<dbReference type="InterPro" id="IPR050777">
    <property type="entry name" value="SET2_Histone-Lys_MeTrsfase"/>
</dbReference>
<feature type="compositionally biased region" description="Polar residues" evidence="21">
    <location>
        <begin position="26"/>
        <end position="37"/>
    </location>
</feature>
<keyword evidence="12" id="KW-0862">Zinc</keyword>
<feature type="domain" description="PHD-type" evidence="22">
    <location>
        <begin position="1392"/>
        <end position="1436"/>
    </location>
</feature>
<feature type="compositionally biased region" description="Polar residues" evidence="21">
    <location>
        <begin position="44"/>
        <end position="57"/>
    </location>
</feature>
<feature type="domain" description="SET" evidence="23">
    <location>
        <begin position="1627"/>
        <end position="1744"/>
    </location>
</feature>
<dbReference type="GO" id="GO:0005694">
    <property type="term" value="C:chromosome"/>
    <property type="evidence" value="ECO:0007669"/>
    <property type="project" value="UniProtKB-SubCell"/>
</dbReference>
<evidence type="ECO:0000256" key="19">
    <source>
        <dbReference type="ARBA" id="ARBA00066810"/>
    </source>
</evidence>
<evidence type="ECO:0000256" key="11">
    <source>
        <dbReference type="ARBA" id="ARBA00022771"/>
    </source>
</evidence>
<evidence type="ECO:0000259" key="25">
    <source>
        <dbReference type="PROSITE" id="PS50868"/>
    </source>
</evidence>
<dbReference type="InterPro" id="IPR059153">
    <property type="entry name" value="NSD_PHD-1st"/>
</dbReference>
<dbReference type="FunFam" id="2.170.270.10:FF:000002">
    <property type="entry name" value="Histone-lysine N-methyltransferase"/>
    <property type="match status" value="1"/>
</dbReference>
<evidence type="ECO:0000256" key="14">
    <source>
        <dbReference type="ARBA" id="ARBA00022853"/>
    </source>
</evidence>
<keyword evidence="7" id="KW-0808">Transferase</keyword>
<keyword evidence="11 20" id="KW-0863">Zinc-finger</keyword>
<dbReference type="InterPro" id="IPR019787">
    <property type="entry name" value="Znf_PHD-finger"/>
</dbReference>
<evidence type="ECO:0000256" key="6">
    <source>
        <dbReference type="ARBA" id="ARBA00022603"/>
    </source>
</evidence>
<feature type="compositionally biased region" description="Acidic residues" evidence="21">
    <location>
        <begin position="943"/>
        <end position="955"/>
    </location>
</feature>
<gene>
    <name evidence="27" type="ORF">PLEPLA_LOCUS46579</name>
</gene>
<dbReference type="Pfam" id="PF00855">
    <property type="entry name" value="PWWP"/>
    <property type="match status" value="2"/>
</dbReference>
<protein>
    <recommendedName>
        <fullName evidence="19">[histone H3]-lysine(36) N-dimethyltransferase</fullName>
        <ecNumber evidence="19">2.1.1.357</ecNumber>
    </recommendedName>
</protein>
<evidence type="ECO:0000256" key="17">
    <source>
        <dbReference type="ARBA" id="ARBA00023242"/>
    </source>
</evidence>
<feature type="compositionally biased region" description="Low complexity" evidence="21">
    <location>
        <begin position="1024"/>
        <end position="1035"/>
    </location>
</feature>
<keyword evidence="5" id="KW-0597">Phosphoprotein</keyword>
<keyword evidence="6" id="KW-0489">Methyltransferase</keyword>
<reference evidence="27" key="1">
    <citation type="submission" date="2020-03" db="EMBL/GenBank/DDBJ databases">
        <authorList>
            <person name="Weist P."/>
        </authorList>
    </citation>
    <scope>NUCLEOTIDE SEQUENCE</scope>
</reference>
<dbReference type="Pfam" id="PF23004">
    <property type="entry name" value="PHDvar_NSD"/>
    <property type="match status" value="1"/>
</dbReference>
<dbReference type="InterPro" id="IPR011011">
    <property type="entry name" value="Znf_FYVE_PHD"/>
</dbReference>
<dbReference type="Pfam" id="PF22908">
    <property type="entry name" value="PHD_NSD"/>
    <property type="match status" value="1"/>
</dbReference>
<dbReference type="SMART" id="SM00317">
    <property type="entry name" value="SET"/>
    <property type="match status" value="1"/>
</dbReference>
<dbReference type="PROSITE" id="PS51215">
    <property type="entry name" value="AWS"/>
    <property type="match status" value="1"/>
</dbReference>
<feature type="region of interest" description="Disordered" evidence="21">
    <location>
        <begin position="421"/>
        <end position="476"/>
    </location>
</feature>
<dbReference type="FunFam" id="3.30.40.10:FF:000106">
    <property type="entry name" value="Histone-lysine N-methyltransferase"/>
    <property type="match status" value="1"/>
</dbReference>
<feature type="compositionally biased region" description="Polar residues" evidence="21">
    <location>
        <begin position="603"/>
        <end position="640"/>
    </location>
</feature>
<dbReference type="InterPro" id="IPR001214">
    <property type="entry name" value="SET_dom"/>
</dbReference>
<dbReference type="InterPro" id="IPR055198">
    <property type="entry name" value="NSD_PHD"/>
</dbReference>
<dbReference type="SMART" id="SM00570">
    <property type="entry name" value="AWS"/>
    <property type="match status" value="1"/>
</dbReference>
<comment type="caution">
    <text evidence="27">The sequence shown here is derived from an EMBL/GenBank/DDBJ whole genome shotgun (WGS) entry which is preliminary data.</text>
</comment>
<dbReference type="InterPro" id="IPR047432">
    <property type="entry name" value="PHD5_NSD1"/>
</dbReference>
<evidence type="ECO:0000256" key="7">
    <source>
        <dbReference type="ARBA" id="ARBA00022679"/>
    </source>
</evidence>
<feature type="compositionally biased region" description="Low complexity" evidence="21">
    <location>
        <begin position="1048"/>
        <end position="1057"/>
    </location>
</feature>
<feature type="region of interest" description="Disordered" evidence="21">
    <location>
        <begin position="603"/>
        <end position="658"/>
    </location>
</feature>
<dbReference type="Gene3D" id="2.30.30.140">
    <property type="match status" value="2"/>
</dbReference>
<keyword evidence="16" id="KW-0804">Transcription</keyword>
<keyword evidence="17" id="KW-0539">Nucleus</keyword>
<dbReference type="PROSITE" id="PS50812">
    <property type="entry name" value="PWWP"/>
    <property type="match status" value="2"/>
</dbReference>
<dbReference type="PANTHER" id="PTHR22884">
    <property type="entry name" value="SET DOMAIN PROTEINS"/>
    <property type="match status" value="1"/>
</dbReference>
<dbReference type="Gene3D" id="3.30.40.10">
    <property type="entry name" value="Zinc/RING finger domain, C3HC4 (zinc finger)"/>
    <property type="match status" value="4"/>
</dbReference>
<comment type="subcellular location">
    <subcellularLocation>
        <location evidence="2">Chromosome</location>
    </subcellularLocation>
    <subcellularLocation>
        <location evidence="1">Nucleus</location>
    </subcellularLocation>
</comment>
<dbReference type="GO" id="GO:0006355">
    <property type="term" value="P:regulation of DNA-templated transcription"/>
    <property type="evidence" value="ECO:0007669"/>
    <property type="project" value="UniProtKB-ARBA"/>
</dbReference>
<dbReference type="InterPro" id="IPR046341">
    <property type="entry name" value="SET_dom_sf"/>
</dbReference>
<dbReference type="InterPro" id="IPR019786">
    <property type="entry name" value="Zinc_finger_PHD-type_CS"/>
</dbReference>
<sequence length="2142" mass="236917">MNQSYRQAVRGSVFGSGQPEPRTRNGLVNTSYGNQCGTVKRVSDQPSAVQLPSSSRRQGYKQPDRTHCSLRRLQDHGAVVNGPDLQSDLHPRNHLHCASPISDDEEDDDDEEEFEARSVQQPPSPGNGDAMEAFDTLQDVNRNGFSPQSPDSLERCSPIPNGYLHFESTLFDSSDVKVEDEEGELSSSEELAPLHHSQKRSRGRSVADSKTPCGAGVDRRAYKPTVFNLMSKTISELNPTLSPSALPEITMRDGWSLGEESDSELASPVDPGLISPAGTNSNSNSPKKKLLPTVKYLEGDLVWAKFNRRPWWPCQVTSDPDKGNHTKMKVPNPRPCRMYFVETIGEIVERAWVPTNAIAAFGGGHEFGDLPVLRRRGKQKEKDYKYTIPRSLLTAWKVSVAEAEYLLPARQRNTESVLSVSLNGEERVPSPQPTEEQPEAPSPSKDPGLNPPASMPPSENDPHLIKNSSLQSNKSKVCKKKKKCLSDIFGHIVGGSTESSAVTNMLDQFHTTTHALKEEPKDSPYADLDSVPILHRPKRSAVSPVQDRKKEGSTKDTNTEQSLYCSPEEHSTNLPASSRLMTRALKAEEETDLKDALVTSQISTDSHNDNFPNNNAAITTETSPTRKYPKNASSSTNPSSPKRRARKPDKKLIRNGSLMKSKCADSGVSTMHPVEVKKENVVLDLSSSSSPPPLTLSPMDAFQDVKELMFQSLEKKNSSDCELAVFRPDSNYQFSTFLMLLKDMHDTRQKDGKPLTVPPSAVLIKEEPLVIPAVSGGDLLQGSCDGFTQRIKTENGLLGKNKVSRNAVTKTKNRTKAIMMADTYHCEDFSFRSQTGSLDKKRRKQRAPAKLKSSVAGLSSDLADLAYGREFVSGHADLADPGSRAPAAADPSASYLVKMSESAMAPKKRWQVLEGAAESKGEVLSDASAEMNRSYSTRASPDLDLEDERLEDDSLFLEMSGTGGNSENKRLRKPTKRLLESTEGYEQIFAPKKKSKKHTSESSKMASGMMELLDGSPPQGSVTSASSPVGPSEAPSEPEPSPTRDELSPLPSSSSPATTPPALIPETPEETDLPPESDTGLAVQERKRPRKLSHKVLECTIEEVSVDPTKKKEPKRHVGATELKVSVRKTQVESLKMEKPEPGTSSAPADDPQHPESEDILSPNRPPSPRGAKTPEQETDTEACSTDEKPNVHTGTLTPKPEVLSVALNDSLPSHVDVKGKIGATSLKENVCQVCERTGDLLVCDGHCYGAFHLQCIGLSVAPRGKFLCHECKAGVHTCFVCKKSGGVKRCIIPLCGKFYHTECILAYSATQTHNKGCRCPLHVCLSCHITNPLNVCSSKGRLARCVRCPVAYHANDNCMAAGSLVLANNSFLCPNHFTARKGCKNHEHINVSWCFVCSEGGSLLCCESCPAAFHKECLNMEMPQGSWFCNDCKSGKRPRIKDILWVKWGRYRWWPAEVCMAKDVPNNILRMKHEVGEFPVQFFGSKDFVWTYQARVFPYMDGDTHNIEKMGKGADAVYKNALTNAAERFKALQAEKEMRQLQEDRKNDKKPPPYKHIRVNRPIGKVQIITADLSEIPRCNCKASDEHPCGIDSECINRMLMYECHPQVCAAGEQCQNQTFTKRQYTTVEIFRTLSRGWGLRGVADIKKGAFVSEYVGEVIDEEECRARIRHAQENDICNFYMLTLDKDRIIDAGPKGNQARFMNHCCQPNCETQKWTVNGDTRVGLFSLQDIPQGVELTFNYNLECLGNGKTACKCGAPNCSGFLGVRPKNQPPAEKLKEGRRRKRKTKQVVTKEREDECFSCGDGGQIVSCKKPGCPKVYHADCLNLAKRPAGRWECPWHQCDICGKEAASFCEMCPSSYCKEHREGMLFISKLDGKLSCSEHDPCGPDPLEPGEIREYVPNTTSVRPGSMAVPVTPSLAPESRRASSSSSAAATPVSSPTGQAELDKQEPPPRLYINTKTATSSFIPSTRVYLTDRTEGFSTPTSSKGEREDGEVEDGEVCGLEVEDVDGDDDVDDEDEDEDEEEDDEDNNEEEEEEEEAEEEEAEEEDDAEEEEEEEEEDEMEEMEIVEDEEEDQPLYGNDLLEEGEKEEDEEEDDDDDNDDDEGGDVYDTWGGYADEDGEVEGEDFEEWGRVEDDDK</sequence>
<dbReference type="InterPro" id="IPR055197">
    <property type="entry name" value="PHDvar_NSD"/>
</dbReference>
<feature type="region of interest" description="Disordered" evidence="21">
    <location>
        <begin position="1"/>
        <end position="63"/>
    </location>
</feature>
<evidence type="ECO:0000256" key="10">
    <source>
        <dbReference type="ARBA" id="ARBA00022737"/>
    </source>
</evidence>
<evidence type="ECO:0000259" key="26">
    <source>
        <dbReference type="PROSITE" id="PS51215"/>
    </source>
</evidence>
<dbReference type="PROSITE" id="PS01359">
    <property type="entry name" value="ZF_PHD_1"/>
    <property type="match status" value="1"/>
</dbReference>
<feature type="region of interest" description="Disordered" evidence="21">
    <location>
        <begin position="1903"/>
        <end position="1964"/>
    </location>
</feature>
<feature type="region of interest" description="Disordered" evidence="21">
    <location>
        <begin position="923"/>
        <end position="1200"/>
    </location>
</feature>
<dbReference type="GO" id="GO:0140954">
    <property type="term" value="F:histone H3K36 dimethyltransferase activity"/>
    <property type="evidence" value="ECO:0007669"/>
    <property type="project" value="UniProtKB-EC"/>
</dbReference>
<feature type="region of interest" description="Disordered" evidence="21">
    <location>
        <begin position="1977"/>
        <end position="2142"/>
    </location>
</feature>
<keyword evidence="3" id="KW-0158">Chromosome</keyword>
<feature type="compositionally biased region" description="Basic and acidic residues" evidence="21">
    <location>
        <begin position="2133"/>
        <end position="2142"/>
    </location>
</feature>
<dbReference type="CDD" id="cd15659">
    <property type="entry name" value="PHD5_NSD1"/>
    <property type="match status" value="1"/>
</dbReference>
<feature type="compositionally biased region" description="Low complexity" evidence="21">
    <location>
        <begin position="1919"/>
        <end position="1942"/>
    </location>
</feature>
<dbReference type="PROSITE" id="PS50016">
    <property type="entry name" value="ZF_PHD_2"/>
    <property type="match status" value="2"/>
</dbReference>
<keyword evidence="14" id="KW-0156">Chromatin regulator</keyword>
<feature type="compositionally biased region" description="Acidic residues" evidence="21">
    <location>
        <begin position="1994"/>
        <end position="2079"/>
    </location>
</feature>
<keyword evidence="8" id="KW-0949">S-adenosyl-L-methionine</keyword>
<feature type="region of interest" description="Disordered" evidence="21">
    <location>
        <begin position="258"/>
        <end position="288"/>
    </location>
</feature>
<evidence type="ECO:0000256" key="20">
    <source>
        <dbReference type="PROSITE-ProRule" id="PRU00146"/>
    </source>
</evidence>
<dbReference type="InterPro" id="IPR001965">
    <property type="entry name" value="Znf_PHD"/>
</dbReference>
<evidence type="ECO:0000259" key="23">
    <source>
        <dbReference type="PROSITE" id="PS50280"/>
    </source>
</evidence>
<dbReference type="FunFam" id="2.30.30.140:FF:000059">
    <property type="entry name" value="Histone-lysine N-methyltransferase"/>
    <property type="match status" value="1"/>
</dbReference>
<evidence type="ECO:0000313" key="28">
    <source>
        <dbReference type="Proteomes" id="UP001153269"/>
    </source>
</evidence>
<feature type="domain" description="PWWP" evidence="24">
    <location>
        <begin position="298"/>
        <end position="364"/>
    </location>
</feature>
<name>A0A9N7ZD50_PLEPL</name>
<evidence type="ECO:0000259" key="24">
    <source>
        <dbReference type="PROSITE" id="PS50812"/>
    </source>
</evidence>
<feature type="compositionally biased region" description="Basic and acidic residues" evidence="21">
    <location>
        <begin position="1538"/>
        <end position="1552"/>
    </location>
</feature>
<dbReference type="PROSITE" id="PS50280">
    <property type="entry name" value="SET"/>
    <property type="match status" value="1"/>
</dbReference>
<organism evidence="27 28">
    <name type="scientific">Pleuronectes platessa</name>
    <name type="common">European plaice</name>
    <dbReference type="NCBI Taxonomy" id="8262"/>
    <lineage>
        <taxon>Eukaryota</taxon>
        <taxon>Metazoa</taxon>
        <taxon>Chordata</taxon>
        <taxon>Craniata</taxon>
        <taxon>Vertebrata</taxon>
        <taxon>Euteleostomi</taxon>
        <taxon>Actinopterygii</taxon>
        <taxon>Neopterygii</taxon>
        <taxon>Teleostei</taxon>
        <taxon>Neoteleostei</taxon>
        <taxon>Acanthomorphata</taxon>
        <taxon>Carangaria</taxon>
        <taxon>Pleuronectiformes</taxon>
        <taxon>Pleuronectoidei</taxon>
        <taxon>Pleuronectidae</taxon>
        <taxon>Pleuronectes</taxon>
    </lineage>
</organism>
<feature type="domain" description="PHD-type" evidence="22">
    <location>
        <begin position="1229"/>
        <end position="1275"/>
    </location>
</feature>
<evidence type="ECO:0000256" key="18">
    <source>
        <dbReference type="ARBA" id="ARBA00050654"/>
    </source>
</evidence>
<dbReference type="Pfam" id="PF17982">
    <property type="entry name" value="C5HCH"/>
    <property type="match status" value="1"/>
</dbReference>
<evidence type="ECO:0000256" key="9">
    <source>
        <dbReference type="ARBA" id="ARBA00022723"/>
    </source>
</evidence>
<evidence type="ECO:0000256" key="15">
    <source>
        <dbReference type="ARBA" id="ARBA00023015"/>
    </source>
</evidence>
<feature type="region of interest" description="Disordered" evidence="21">
    <location>
        <begin position="79"/>
        <end position="132"/>
    </location>
</feature>
<accession>A0A9N7ZD50</accession>
<dbReference type="InterPro" id="IPR041306">
    <property type="entry name" value="C5HCH"/>
</dbReference>
<dbReference type="Proteomes" id="UP001153269">
    <property type="component" value="Unassembled WGS sequence"/>
</dbReference>
<dbReference type="GO" id="GO:0005634">
    <property type="term" value="C:nucleus"/>
    <property type="evidence" value="ECO:0007669"/>
    <property type="project" value="UniProtKB-SubCell"/>
</dbReference>
<feature type="compositionally biased region" description="Acidic residues" evidence="21">
    <location>
        <begin position="2086"/>
        <end position="2111"/>
    </location>
</feature>
<dbReference type="InterPro" id="IPR013083">
    <property type="entry name" value="Znf_RING/FYVE/PHD"/>
</dbReference>
<dbReference type="SMART" id="SM00249">
    <property type="entry name" value="PHD"/>
    <property type="match status" value="4"/>
</dbReference>
<dbReference type="Pfam" id="PF17907">
    <property type="entry name" value="AWS"/>
    <property type="match status" value="1"/>
</dbReference>
<feature type="region of interest" description="Disordered" evidence="21">
    <location>
        <begin position="177"/>
        <end position="217"/>
    </location>
</feature>
<dbReference type="FunFam" id="3.30.40.10:FF:000025">
    <property type="entry name" value="Histone-lysine N-methyltransferase"/>
    <property type="match status" value="1"/>
</dbReference>
<evidence type="ECO:0000256" key="12">
    <source>
        <dbReference type="ARBA" id="ARBA00022833"/>
    </source>
</evidence>
<dbReference type="SMART" id="SM00293">
    <property type="entry name" value="PWWP"/>
    <property type="match status" value="2"/>
</dbReference>
<evidence type="ECO:0000256" key="8">
    <source>
        <dbReference type="ARBA" id="ARBA00022691"/>
    </source>
</evidence>
<feature type="domain" description="Post-SET" evidence="25">
    <location>
        <begin position="1751"/>
        <end position="1767"/>
    </location>
</feature>
<keyword evidence="10" id="KW-0677">Repeat</keyword>
<dbReference type="InterPro" id="IPR006560">
    <property type="entry name" value="AWS_dom"/>
</dbReference>
<dbReference type="InterPro" id="IPR000313">
    <property type="entry name" value="PWWP_dom"/>
</dbReference>
<dbReference type="FunFam" id="3.30.40.10:FF:000093">
    <property type="entry name" value="Histone-lysine N-methyltransferase"/>
    <property type="match status" value="1"/>
</dbReference>
<dbReference type="SMART" id="SM00508">
    <property type="entry name" value="PostSET"/>
    <property type="match status" value="1"/>
</dbReference>
<feature type="region of interest" description="Disordered" evidence="21">
    <location>
        <begin position="1538"/>
        <end position="1557"/>
    </location>
</feature>
<keyword evidence="4" id="KW-1017">Isopeptide bond</keyword>
<feature type="compositionally biased region" description="Acidic residues" evidence="21">
    <location>
        <begin position="102"/>
        <end position="114"/>
    </location>
</feature>
<feature type="domain" description="PWWP" evidence="24">
    <location>
        <begin position="1441"/>
        <end position="1503"/>
    </location>
</feature>
<evidence type="ECO:0000256" key="3">
    <source>
        <dbReference type="ARBA" id="ARBA00022454"/>
    </source>
</evidence>
<feature type="compositionally biased region" description="Acidic residues" evidence="21">
    <location>
        <begin position="2120"/>
        <end position="2132"/>
    </location>
</feature>
<dbReference type="EC" id="2.1.1.357" evidence="19"/>
<evidence type="ECO:0000256" key="2">
    <source>
        <dbReference type="ARBA" id="ARBA00004286"/>
    </source>
</evidence>
<dbReference type="InterPro" id="IPR003616">
    <property type="entry name" value="Post-SET_dom"/>
</dbReference>
<proteinExistence type="predicted"/>
<dbReference type="SUPFAM" id="SSF63748">
    <property type="entry name" value="Tudor/PWWP/MBT"/>
    <property type="match status" value="2"/>
</dbReference>
<dbReference type="FunFam" id="2.30.30.140:FF:000004">
    <property type="entry name" value="Histone-lysine N-methyltransferase"/>
    <property type="match status" value="1"/>
</dbReference>
<dbReference type="Pfam" id="PF23011">
    <property type="entry name" value="PHD-1st_NSD"/>
    <property type="match status" value="1"/>
</dbReference>
<dbReference type="EMBL" id="CADEAL010004402">
    <property type="protein sequence ID" value="CAB1458747.1"/>
    <property type="molecule type" value="Genomic_DNA"/>
</dbReference>
<dbReference type="GO" id="GO:0008270">
    <property type="term" value="F:zinc ion binding"/>
    <property type="evidence" value="ECO:0007669"/>
    <property type="project" value="UniProtKB-KW"/>
</dbReference>
<dbReference type="Gene3D" id="2.170.270.10">
    <property type="entry name" value="SET domain"/>
    <property type="match status" value="1"/>
</dbReference>
<feature type="domain" description="AWS" evidence="26">
    <location>
        <begin position="1575"/>
        <end position="1625"/>
    </location>
</feature>
<keyword evidence="13" id="KW-0832">Ubl conjugation</keyword>
<evidence type="ECO:0000256" key="5">
    <source>
        <dbReference type="ARBA" id="ARBA00022553"/>
    </source>
</evidence>
<evidence type="ECO:0000256" key="1">
    <source>
        <dbReference type="ARBA" id="ARBA00004123"/>
    </source>
</evidence>
<feature type="region of interest" description="Disordered" evidence="21">
    <location>
        <begin position="516"/>
        <end position="578"/>
    </location>
</feature>
<evidence type="ECO:0000313" key="27">
    <source>
        <dbReference type="EMBL" id="CAB1458747.1"/>
    </source>
</evidence>
<dbReference type="SUPFAM" id="SSF57903">
    <property type="entry name" value="FYVE/PHD zinc finger"/>
    <property type="match status" value="3"/>
</dbReference>
<comment type="catalytic activity">
    <reaction evidence="18">
        <text>L-lysyl(36)-[histone H3] + 2 S-adenosyl-L-methionine = N(6),N(6)-dimethyl-L-lysyl(36)-[histone H3] + 2 S-adenosyl-L-homocysteine + 2 H(+)</text>
        <dbReference type="Rhea" id="RHEA:60308"/>
        <dbReference type="Rhea" id="RHEA-COMP:9785"/>
        <dbReference type="Rhea" id="RHEA-COMP:9787"/>
        <dbReference type="ChEBI" id="CHEBI:15378"/>
        <dbReference type="ChEBI" id="CHEBI:29969"/>
        <dbReference type="ChEBI" id="CHEBI:57856"/>
        <dbReference type="ChEBI" id="CHEBI:59789"/>
        <dbReference type="ChEBI" id="CHEBI:61976"/>
        <dbReference type="EC" id="2.1.1.357"/>
    </reaction>
</comment>
<dbReference type="PROSITE" id="PS50868">
    <property type="entry name" value="POST_SET"/>
    <property type="match status" value="1"/>
</dbReference>